<keyword evidence="5" id="KW-0862">Zinc</keyword>
<comment type="subcellular location">
    <subcellularLocation>
        <location evidence="1">Membrane</location>
        <topology evidence="1">Multi-pass membrane protein</topology>
    </subcellularLocation>
</comment>
<keyword evidence="7" id="KW-0406">Ion transport</keyword>
<feature type="transmembrane region" description="Helical" evidence="9">
    <location>
        <begin position="188"/>
        <end position="210"/>
    </location>
</feature>
<comment type="similarity">
    <text evidence="2">Belongs to the cation diffusion facilitator (CDF) transporter (TC 2.A.4) family. SLC30A subfamily.</text>
</comment>
<dbReference type="EMBL" id="MQWD01000005">
    <property type="protein sequence ID" value="PAP74644.1"/>
    <property type="molecule type" value="Genomic_DNA"/>
</dbReference>
<evidence type="ECO:0000256" key="8">
    <source>
        <dbReference type="ARBA" id="ARBA00023136"/>
    </source>
</evidence>
<evidence type="ECO:0000256" key="7">
    <source>
        <dbReference type="ARBA" id="ARBA00023065"/>
    </source>
</evidence>
<dbReference type="Proteomes" id="UP000216339">
    <property type="component" value="Unassembled WGS sequence"/>
</dbReference>
<evidence type="ECO:0000256" key="6">
    <source>
        <dbReference type="ARBA" id="ARBA00022989"/>
    </source>
</evidence>
<dbReference type="OrthoDB" id="9809646at2"/>
<evidence type="ECO:0000313" key="13">
    <source>
        <dbReference type="Proteomes" id="UP000216339"/>
    </source>
</evidence>
<dbReference type="InterPro" id="IPR036837">
    <property type="entry name" value="Cation_efflux_CTD_sf"/>
</dbReference>
<feature type="domain" description="Cation efflux protein transmembrane" evidence="10">
    <location>
        <begin position="27"/>
        <end position="218"/>
    </location>
</feature>
<protein>
    <submittedName>
        <fullName evidence="12">Zinc ABC transporter</fullName>
    </submittedName>
</protein>
<dbReference type="Gene3D" id="1.20.1510.10">
    <property type="entry name" value="Cation efflux protein transmembrane domain"/>
    <property type="match status" value="1"/>
</dbReference>
<feature type="domain" description="Cation efflux protein cytoplasmic" evidence="11">
    <location>
        <begin position="222"/>
        <end position="295"/>
    </location>
</feature>
<evidence type="ECO:0000256" key="4">
    <source>
        <dbReference type="ARBA" id="ARBA00022692"/>
    </source>
</evidence>
<dbReference type="InterPro" id="IPR027470">
    <property type="entry name" value="Cation_efflux_CTD"/>
</dbReference>
<dbReference type="InterPro" id="IPR027469">
    <property type="entry name" value="Cation_efflux_TMD_sf"/>
</dbReference>
<feature type="transmembrane region" description="Helical" evidence="9">
    <location>
        <begin position="161"/>
        <end position="182"/>
    </location>
</feature>
<dbReference type="NCBIfam" id="TIGR01297">
    <property type="entry name" value="CDF"/>
    <property type="match status" value="1"/>
</dbReference>
<sequence>MTPSHTSSGGSAGHGVPSVTAGNARALKISGLLTGVYFVVELGIGLWTGSVSVTSDAFHTFSAVGGVLVALVAGRFAERPATDRASYGLIRAEIVGALFNGLFLLGMAVLVLWMGAMRLRDPMEVETGPMLWAAAGGLITEVIALRLLYARQKGNLNMQGAFWHVMQTFVGSILIIVAALVIRFTGFLAIDPILGMGFGLVLVWASWGIIRGSLRILLQAVPDDLDLGAVKEAVERLGGVTEAHHLHAWALTSGKNVVSLHVLVEEGTDTQALQRRVFELLRDDFDVYFSTVQVETTCLERGAAREIDATWDVPKPRAEATRPVSALVVTGPNWVPPNHQPGSSR</sequence>
<dbReference type="RefSeq" id="WP_095512607.1">
    <property type="nucleotide sequence ID" value="NZ_MQWD01000005.1"/>
</dbReference>
<evidence type="ECO:0000256" key="3">
    <source>
        <dbReference type="ARBA" id="ARBA00022448"/>
    </source>
</evidence>
<keyword evidence="5" id="KW-0864">Zinc transport</keyword>
<dbReference type="Pfam" id="PF16916">
    <property type="entry name" value="ZT_dimer"/>
    <property type="match status" value="1"/>
</dbReference>
<dbReference type="InterPro" id="IPR002524">
    <property type="entry name" value="Cation_efflux"/>
</dbReference>
<keyword evidence="3" id="KW-0813">Transport</keyword>
<name>A0A271IV27_9BACT</name>
<dbReference type="GO" id="GO:0005385">
    <property type="term" value="F:zinc ion transmembrane transporter activity"/>
    <property type="evidence" value="ECO:0007669"/>
    <property type="project" value="TreeGrafter"/>
</dbReference>
<keyword evidence="4 9" id="KW-0812">Transmembrane</keyword>
<keyword evidence="8 9" id="KW-0472">Membrane</keyword>
<keyword evidence="13" id="KW-1185">Reference proteome</keyword>
<evidence type="ECO:0000259" key="10">
    <source>
        <dbReference type="Pfam" id="PF01545"/>
    </source>
</evidence>
<gene>
    <name evidence="12" type="ORF">BSZ37_20950</name>
</gene>
<dbReference type="GO" id="GO:0005886">
    <property type="term" value="C:plasma membrane"/>
    <property type="evidence" value="ECO:0007669"/>
    <property type="project" value="TreeGrafter"/>
</dbReference>
<dbReference type="InterPro" id="IPR050681">
    <property type="entry name" value="CDF/SLC30A"/>
</dbReference>
<keyword evidence="6 9" id="KW-1133">Transmembrane helix</keyword>
<accession>A0A271IV27</accession>
<dbReference type="Pfam" id="PF01545">
    <property type="entry name" value="Cation_efflux"/>
    <property type="match status" value="1"/>
</dbReference>
<evidence type="ECO:0000256" key="1">
    <source>
        <dbReference type="ARBA" id="ARBA00004141"/>
    </source>
</evidence>
<evidence type="ECO:0000313" key="12">
    <source>
        <dbReference type="EMBL" id="PAP74644.1"/>
    </source>
</evidence>
<feature type="transmembrane region" description="Helical" evidence="9">
    <location>
        <begin position="129"/>
        <end position="149"/>
    </location>
</feature>
<dbReference type="AlphaFoldDB" id="A0A271IV27"/>
<feature type="transmembrane region" description="Helical" evidence="9">
    <location>
        <begin position="32"/>
        <end position="51"/>
    </location>
</feature>
<feature type="transmembrane region" description="Helical" evidence="9">
    <location>
        <begin position="97"/>
        <end position="117"/>
    </location>
</feature>
<evidence type="ECO:0000256" key="9">
    <source>
        <dbReference type="SAM" id="Phobius"/>
    </source>
</evidence>
<organism evidence="12 13">
    <name type="scientific">Rubrivirga marina</name>
    <dbReference type="NCBI Taxonomy" id="1196024"/>
    <lineage>
        <taxon>Bacteria</taxon>
        <taxon>Pseudomonadati</taxon>
        <taxon>Rhodothermota</taxon>
        <taxon>Rhodothermia</taxon>
        <taxon>Rhodothermales</taxon>
        <taxon>Rubricoccaceae</taxon>
        <taxon>Rubrivirga</taxon>
    </lineage>
</organism>
<dbReference type="PANTHER" id="PTHR11562">
    <property type="entry name" value="CATION EFFLUX PROTEIN/ ZINC TRANSPORTER"/>
    <property type="match status" value="1"/>
</dbReference>
<feature type="transmembrane region" description="Helical" evidence="9">
    <location>
        <begin position="57"/>
        <end position="77"/>
    </location>
</feature>
<dbReference type="InterPro" id="IPR058533">
    <property type="entry name" value="Cation_efflux_TM"/>
</dbReference>
<evidence type="ECO:0000256" key="5">
    <source>
        <dbReference type="ARBA" id="ARBA00022906"/>
    </source>
</evidence>
<proteinExistence type="inferred from homology"/>
<dbReference type="SUPFAM" id="SSF161111">
    <property type="entry name" value="Cation efflux protein transmembrane domain-like"/>
    <property type="match status" value="1"/>
</dbReference>
<evidence type="ECO:0000259" key="11">
    <source>
        <dbReference type="Pfam" id="PF16916"/>
    </source>
</evidence>
<evidence type="ECO:0000256" key="2">
    <source>
        <dbReference type="ARBA" id="ARBA00008873"/>
    </source>
</evidence>
<reference evidence="12 13" key="1">
    <citation type="submission" date="2016-11" db="EMBL/GenBank/DDBJ databases">
        <title>Study of marine rhodopsin-containing bacteria.</title>
        <authorList>
            <person name="Yoshizawa S."/>
            <person name="Kumagai Y."/>
            <person name="Kogure K."/>
        </authorList>
    </citation>
    <scope>NUCLEOTIDE SEQUENCE [LARGE SCALE GENOMIC DNA]</scope>
    <source>
        <strain evidence="12 13">SAORIC-28</strain>
    </source>
</reference>
<comment type="caution">
    <text evidence="12">The sequence shown here is derived from an EMBL/GenBank/DDBJ whole genome shotgun (WGS) entry which is preliminary data.</text>
</comment>
<dbReference type="SUPFAM" id="SSF160240">
    <property type="entry name" value="Cation efflux protein cytoplasmic domain-like"/>
    <property type="match status" value="1"/>
</dbReference>
<dbReference type="PANTHER" id="PTHR11562:SF17">
    <property type="entry name" value="RE54080P-RELATED"/>
    <property type="match status" value="1"/>
</dbReference>